<dbReference type="InterPro" id="IPR004754">
    <property type="entry name" value="Amino_acid_antiprt"/>
</dbReference>
<dbReference type="RefSeq" id="WP_280625534.1">
    <property type="nucleotide sequence ID" value="NZ_CP123504.1"/>
</dbReference>
<evidence type="ECO:0000313" key="14">
    <source>
        <dbReference type="Proteomes" id="UP001177595"/>
    </source>
</evidence>
<feature type="transmembrane region" description="Helical" evidence="12">
    <location>
        <begin position="325"/>
        <end position="344"/>
    </location>
</feature>
<dbReference type="NCBIfam" id="NF007938">
    <property type="entry name" value="PRK10655.1"/>
    <property type="match status" value="1"/>
</dbReference>
<feature type="transmembrane region" description="Helical" evidence="12">
    <location>
        <begin position="183"/>
        <end position="203"/>
    </location>
</feature>
<proteinExistence type="inferred from homology"/>
<evidence type="ECO:0000256" key="6">
    <source>
        <dbReference type="ARBA" id="ARBA00022519"/>
    </source>
</evidence>
<feature type="transmembrane region" description="Helical" evidence="12">
    <location>
        <begin position="151"/>
        <end position="171"/>
    </location>
</feature>
<dbReference type="NCBIfam" id="TIGR00905">
    <property type="entry name" value="2A0302"/>
    <property type="match status" value="1"/>
</dbReference>
<evidence type="ECO:0000256" key="11">
    <source>
        <dbReference type="ARBA" id="ARBA00023136"/>
    </source>
</evidence>
<accession>A0AA95GNK0</accession>
<protein>
    <recommendedName>
        <fullName evidence="12">Putrescine transporter PotE</fullName>
    </recommendedName>
    <alternativeName>
        <fullName evidence="12">Putrescine-proton symporter / putrescine-ornithine antiporter</fullName>
    </alternativeName>
</protein>
<comment type="subcellular location">
    <subcellularLocation>
        <location evidence="12">Cell inner membrane</location>
        <topology evidence="12">Multi-pass membrane protein</topology>
    </subcellularLocation>
    <subcellularLocation>
        <location evidence="1">Cell membrane</location>
        <topology evidence="1">Multi-pass membrane protein</topology>
    </subcellularLocation>
</comment>
<feature type="transmembrane region" description="Helical" evidence="12">
    <location>
        <begin position="89"/>
        <end position="111"/>
    </location>
</feature>
<comment type="similarity">
    <text evidence="2 12">Belongs to the amino acid-polyamine-organocation (APC) superfamily. Basic amino acid/polyamine antiporter (APA) (TC 2.A.3.2) family.</text>
</comment>
<feature type="transmembrane region" description="Helical" evidence="12">
    <location>
        <begin position="9"/>
        <end position="29"/>
    </location>
</feature>
<keyword evidence="6 12" id="KW-0997">Cell inner membrane</keyword>
<dbReference type="GO" id="GO:0005886">
    <property type="term" value="C:plasma membrane"/>
    <property type="evidence" value="ECO:0007669"/>
    <property type="project" value="UniProtKB-SubCell"/>
</dbReference>
<dbReference type="InterPro" id="IPR002293">
    <property type="entry name" value="AA/rel_permease1"/>
</dbReference>
<dbReference type="HAMAP" id="MF_02073">
    <property type="entry name" value="Putrescine_transp"/>
    <property type="match status" value="1"/>
</dbReference>
<evidence type="ECO:0000256" key="3">
    <source>
        <dbReference type="ARBA" id="ARBA00022448"/>
    </source>
</evidence>
<keyword evidence="3 12" id="KW-0813">Transport</keyword>
<dbReference type="GO" id="GO:0015496">
    <property type="term" value="F:putrescine:ornithine antiporter activity"/>
    <property type="evidence" value="ECO:0007669"/>
    <property type="project" value="InterPro"/>
</dbReference>
<evidence type="ECO:0000256" key="8">
    <source>
        <dbReference type="ARBA" id="ARBA00022847"/>
    </source>
</evidence>
<dbReference type="NCBIfam" id="TIGR04299">
    <property type="entry name" value="antiport_PotE"/>
    <property type="match status" value="1"/>
</dbReference>
<keyword evidence="5 12" id="KW-1003">Cell membrane</keyword>
<evidence type="ECO:0000313" key="13">
    <source>
        <dbReference type="EMBL" id="WGM02202.1"/>
    </source>
</evidence>
<dbReference type="Gene3D" id="1.20.1740.10">
    <property type="entry name" value="Amino acid/polyamine transporter I"/>
    <property type="match status" value="1"/>
</dbReference>
<keyword evidence="7 12" id="KW-0812">Transmembrane</keyword>
<dbReference type="AlphaFoldDB" id="A0AA95GNK0"/>
<dbReference type="Pfam" id="PF13520">
    <property type="entry name" value="AA_permease_2"/>
    <property type="match status" value="1"/>
</dbReference>
<dbReference type="EMBL" id="CP123504">
    <property type="protein sequence ID" value="WGM02202.1"/>
    <property type="molecule type" value="Genomic_DNA"/>
</dbReference>
<keyword evidence="8 12" id="KW-0769">Symport</keyword>
<comment type="function">
    <text evidence="12">Catalyzes both the uptake and excretion of putrescine. The uptake of putrescine is dependent on the membrane potential and the excretion involves putrescine-ornithine antiporter activity.</text>
</comment>
<evidence type="ECO:0000256" key="10">
    <source>
        <dbReference type="ARBA" id="ARBA00022989"/>
    </source>
</evidence>
<keyword evidence="4 12" id="KW-0050">Antiport</keyword>
<dbReference type="PANTHER" id="PTHR42770:SF6">
    <property type="entry name" value="PUTRESCINE TRANSPORTER POTE"/>
    <property type="match status" value="1"/>
</dbReference>
<evidence type="ECO:0000256" key="12">
    <source>
        <dbReference type="HAMAP-Rule" id="MF_02073"/>
    </source>
</evidence>
<keyword evidence="11 12" id="KW-0472">Membrane</keyword>
<feature type="transmembrane region" description="Helical" evidence="12">
    <location>
        <begin position="271"/>
        <end position="291"/>
    </location>
</feature>
<evidence type="ECO:0000256" key="1">
    <source>
        <dbReference type="ARBA" id="ARBA00004651"/>
    </source>
</evidence>
<sequence length="443" mass="47374">MQVSKNKMSVLQLTILTTVNMMGSGIIMLPTKLAEVGTISILSWIVTAIGSMALAYAFSKCGMYSRRSGGMGGYAEYTFGKSGNFMANYTYGISLLIANVAIAISAVGYGAELFGVNLSPLVICIATIAVLWICTIANFGGAHITGQISSITVWGVIIPVMGISIIGWYWFKADLYIHSWNPHNFPFFQAVGSSIAMTLWAFLGMESACANSEAVDNPEKNVPIAVLGGTLGAAVIYIVSTNVIAGIVPNIDLANSTAPFGLAFAQIFNPTIGKVIMALMIMSCCGSLLGWQFTIAQVFKSSSDAGYFPKLFSAVNKAEAPIKGMLTIVIIQSGLALMTISPSLNKQFNVLVNLAVVTNIIPYILSMATMIILQKVANVEPQKAKMANIIAFIGAAYSFYALYSSGKDAVMWGALATFLGWTLYGFVSPRFEMENNQNISSKY</sequence>
<evidence type="ECO:0000256" key="5">
    <source>
        <dbReference type="ARBA" id="ARBA00022475"/>
    </source>
</evidence>
<feature type="transmembrane region" description="Helical" evidence="12">
    <location>
        <begin position="41"/>
        <end position="58"/>
    </location>
</feature>
<comment type="catalytic activity">
    <reaction evidence="12">
        <text>putrescine(in) + L-ornithine(out) = putrescine(out) + L-ornithine(in)</text>
        <dbReference type="Rhea" id="RHEA:28827"/>
        <dbReference type="ChEBI" id="CHEBI:46911"/>
        <dbReference type="ChEBI" id="CHEBI:326268"/>
    </reaction>
</comment>
<feature type="transmembrane region" description="Helical" evidence="12">
    <location>
        <begin position="409"/>
        <end position="427"/>
    </location>
</feature>
<feature type="transmembrane region" description="Helical" evidence="12">
    <location>
        <begin position="224"/>
        <end position="251"/>
    </location>
</feature>
<name>A0AA95GNK0_9GAMM</name>
<feature type="transmembrane region" description="Helical" evidence="12">
    <location>
        <begin position="385"/>
        <end position="403"/>
    </location>
</feature>
<dbReference type="PANTHER" id="PTHR42770">
    <property type="entry name" value="AMINO ACID TRANSPORTER-RELATED"/>
    <property type="match status" value="1"/>
</dbReference>
<gene>
    <name evidence="12 13" type="primary">potE</name>
    <name evidence="13" type="ORF">QE210_03595</name>
</gene>
<keyword evidence="10 12" id="KW-1133">Transmembrane helix</keyword>
<dbReference type="PIRSF" id="PIRSF006060">
    <property type="entry name" value="AA_transporter"/>
    <property type="match status" value="1"/>
</dbReference>
<keyword evidence="9 12" id="KW-0029">Amino-acid transport</keyword>
<evidence type="ECO:0000256" key="9">
    <source>
        <dbReference type="ARBA" id="ARBA00022970"/>
    </source>
</evidence>
<evidence type="ECO:0000256" key="4">
    <source>
        <dbReference type="ARBA" id="ARBA00022449"/>
    </source>
</evidence>
<dbReference type="InterPro" id="IPR050367">
    <property type="entry name" value="APC_superfamily"/>
</dbReference>
<dbReference type="GO" id="GO:0015293">
    <property type="term" value="F:symporter activity"/>
    <property type="evidence" value="ECO:0007669"/>
    <property type="project" value="UniProtKB-KW"/>
</dbReference>
<dbReference type="InterPro" id="IPR027566">
    <property type="entry name" value="Symport/antiport_PotE"/>
</dbReference>
<comment type="catalytic activity">
    <reaction evidence="12">
        <text>putrescine(in) + H(+)(in) = putrescine(out) + H(+)(out)</text>
        <dbReference type="Rhea" id="RHEA:28891"/>
        <dbReference type="ChEBI" id="CHEBI:15378"/>
        <dbReference type="ChEBI" id="CHEBI:326268"/>
    </reaction>
</comment>
<evidence type="ECO:0000256" key="2">
    <source>
        <dbReference type="ARBA" id="ARBA00008220"/>
    </source>
</evidence>
<feature type="transmembrane region" description="Helical" evidence="12">
    <location>
        <begin position="350"/>
        <end position="373"/>
    </location>
</feature>
<organism evidence="13 14">
    <name type="scientific">Arsenophonus nasoniae</name>
    <name type="common">son-killer infecting Nasonia vitripennis</name>
    <dbReference type="NCBI Taxonomy" id="638"/>
    <lineage>
        <taxon>Bacteria</taxon>
        <taxon>Pseudomonadati</taxon>
        <taxon>Pseudomonadota</taxon>
        <taxon>Gammaproteobacteria</taxon>
        <taxon>Enterobacterales</taxon>
        <taxon>Morganellaceae</taxon>
        <taxon>Arsenophonus</taxon>
    </lineage>
</organism>
<evidence type="ECO:0000256" key="7">
    <source>
        <dbReference type="ARBA" id="ARBA00022692"/>
    </source>
</evidence>
<dbReference type="FunFam" id="1.20.1740.10:FF:000014">
    <property type="entry name" value="Putrescine transporter PotE"/>
    <property type="match status" value="1"/>
</dbReference>
<reference evidence="13" key="1">
    <citation type="submission" date="2023-04" db="EMBL/GenBank/DDBJ databases">
        <title>Genome dynamics across the evolutionary transition to endosymbiosis.</title>
        <authorList>
            <person name="Siozios S."/>
            <person name="Nadal-Jimenez P."/>
            <person name="Azagi T."/>
            <person name="Sprong H."/>
            <person name="Frost C.L."/>
            <person name="Parratt S.R."/>
            <person name="Taylor G."/>
            <person name="Brettell L."/>
            <person name="Lew K.C."/>
            <person name="Croft L."/>
            <person name="King K.C."/>
            <person name="Brockhurst M.A."/>
            <person name="Hypsa V."/>
            <person name="Novakova E."/>
            <person name="Darby A.C."/>
            <person name="Hurst G.D.D."/>
        </authorList>
    </citation>
    <scope>NUCLEOTIDE SEQUENCE</scope>
    <source>
        <strain evidence="13">APv</strain>
    </source>
</reference>
<dbReference type="Proteomes" id="UP001177595">
    <property type="component" value="Chromosome"/>
</dbReference>
<feature type="transmembrane region" description="Helical" evidence="12">
    <location>
        <begin position="117"/>
        <end position="139"/>
    </location>
</feature>